<dbReference type="GO" id="GO:0008273">
    <property type="term" value="F:calcium, potassium:sodium antiporter activity"/>
    <property type="evidence" value="ECO:0007669"/>
    <property type="project" value="TreeGrafter"/>
</dbReference>
<evidence type="ECO:0000256" key="5">
    <source>
        <dbReference type="SAM" id="Phobius"/>
    </source>
</evidence>
<comment type="subcellular location">
    <subcellularLocation>
        <location evidence="1">Membrane</location>
        <topology evidence="1">Multi-pass membrane protein</topology>
    </subcellularLocation>
</comment>
<dbReference type="EMBL" id="DRKP01000164">
    <property type="protein sequence ID" value="HEB97392.1"/>
    <property type="molecule type" value="Genomic_DNA"/>
</dbReference>
<feature type="domain" description="Sodium/calcium exchanger membrane region" evidence="6">
    <location>
        <begin position="173"/>
        <end position="317"/>
    </location>
</feature>
<feature type="transmembrane region" description="Helical" evidence="5">
    <location>
        <begin position="169"/>
        <end position="186"/>
    </location>
</feature>
<reference evidence="7" key="1">
    <citation type="journal article" date="2020" name="mSystems">
        <title>Genome- and Community-Level Interaction Insights into Carbon Utilization and Element Cycling Functions of Hydrothermarchaeota in Hydrothermal Sediment.</title>
        <authorList>
            <person name="Zhou Z."/>
            <person name="Liu Y."/>
            <person name="Xu W."/>
            <person name="Pan J."/>
            <person name="Luo Z.H."/>
            <person name="Li M."/>
        </authorList>
    </citation>
    <scope>NUCLEOTIDE SEQUENCE [LARGE SCALE GENOMIC DNA]</scope>
    <source>
        <strain evidence="7">HyVt-443</strain>
    </source>
</reference>
<organism evidence="7">
    <name type="scientific">Sedimenticola thiotaurini</name>
    <dbReference type="NCBI Taxonomy" id="1543721"/>
    <lineage>
        <taxon>Bacteria</taxon>
        <taxon>Pseudomonadati</taxon>
        <taxon>Pseudomonadota</taxon>
        <taxon>Gammaproteobacteria</taxon>
        <taxon>Chromatiales</taxon>
        <taxon>Sedimenticolaceae</taxon>
        <taxon>Sedimenticola</taxon>
    </lineage>
</organism>
<dbReference type="GO" id="GO:0005262">
    <property type="term" value="F:calcium channel activity"/>
    <property type="evidence" value="ECO:0007669"/>
    <property type="project" value="TreeGrafter"/>
</dbReference>
<keyword evidence="3 5" id="KW-1133">Transmembrane helix</keyword>
<dbReference type="Gene3D" id="6.10.280.80">
    <property type="entry name" value="NCX, peripheral helical region"/>
    <property type="match status" value="1"/>
</dbReference>
<name>A0A831RL33_9GAMM</name>
<feature type="transmembrane region" description="Helical" evidence="5">
    <location>
        <begin position="237"/>
        <end position="254"/>
    </location>
</feature>
<keyword evidence="2 5" id="KW-0812">Transmembrane</keyword>
<sequence length="341" mass="35337">MLLDITAIIAGLAVLVWGADRFVTGAAALARNLGVSPMLIGLTIVGFGTSAPEILVSGMAAWQGNPGLAIGNALGSNIANIGLILGVTALIAPLTVRSDTLRREYPLLLAVSLMALLLMLDGVLDLFDSLILLAGLAGLIWAMIRLGRQGLASDPLEMEMEAEIPERMPTARAVILFSTGLLLLLLSSRVLVWGAVNVATALGISDLVIGLTIVALGTSLPELAASVTSVLKEEHDIAIGNVIGSNMYNLLAVLPVPGLVAPVELSPEVLSRDLPVMIGFTLALFVMGYGFGGQGRINRFEGLLLAAAFVGYQTLLFVDSHQAMEPGAGTSILSQPAGLDA</sequence>
<dbReference type="InterPro" id="IPR004481">
    <property type="entry name" value="K/Na/Ca-exchanger"/>
</dbReference>
<dbReference type="Pfam" id="PF01699">
    <property type="entry name" value="Na_Ca_ex"/>
    <property type="match status" value="2"/>
</dbReference>
<dbReference type="GO" id="GO:0006874">
    <property type="term" value="P:intracellular calcium ion homeostasis"/>
    <property type="evidence" value="ECO:0007669"/>
    <property type="project" value="TreeGrafter"/>
</dbReference>
<evidence type="ECO:0000256" key="3">
    <source>
        <dbReference type="ARBA" id="ARBA00022989"/>
    </source>
</evidence>
<feature type="transmembrane region" description="Helical" evidence="5">
    <location>
        <begin position="39"/>
        <end position="62"/>
    </location>
</feature>
<protein>
    <submittedName>
        <fullName evidence="7">Calcium/sodium antiporter</fullName>
    </submittedName>
</protein>
<dbReference type="PANTHER" id="PTHR10846:SF8">
    <property type="entry name" value="INNER MEMBRANE PROTEIN YRBG"/>
    <property type="match status" value="1"/>
</dbReference>
<feature type="transmembrane region" description="Helical" evidence="5">
    <location>
        <begin position="274"/>
        <end position="293"/>
    </location>
</feature>
<keyword evidence="4 5" id="KW-0472">Membrane</keyword>
<dbReference type="PANTHER" id="PTHR10846">
    <property type="entry name" value="SODIUM/POTASSIUM/CALCIUM EXCHANGER"/>
    <property type="match status" value="1"/>
</dbReference>
<dbReference type="InterPro" id="IPR004837">
    <property type="entry name" value="NaCa_Exmemb"/>
</dbReference>
<dbReference type="InterPro" id="IPR044880">
    <property type="entry name" value="NCX_ion-bd_dom_sf"/>
</dbReference>
<dbReference type="NCBIfam" id="TIGR00367">
    <property type="entry name" value="calcium/sodium antiporter"/>
    <property type="match status" value="1"/>
</dbReference>
<evidence type="ECO:0000313" key="7">
    <source>
        <dbReference type="EMBL" id="HEB97392.1"/>
    </source>
</evidence>
<dbReference type="AlphaFoldDB" id="A0A831RL33"/>
<feature type="transmembrane region" description="Helical" evidence="5">
    <location>
        <begin position="74"/>
        <end position="95"/>
    </location>
</feature>
<dbReference type="GO" id="GO:0005886">
    <property type="term" value="C:plasma membrane"/>
    <property type="evidence" value="ECO:0007669"/>
    <property type="project" value="TreeGrafter"/>
</dbReference>
<feature type="transmembrane region" description="Helical" evidence="5">
    <location>
        <begin position="300"/>
        <end position="318"/>
    </location>
</feature>
<evidence type="ECO:0000256" key="4">
    <source>
        <dbReference type="ARBA" id="ARBA00023136"/>
    </source>
</evidence>
<gene>
    <name evidence="7" type="ORF">ENI96_13300</name>
</gene>
<evidence type="ECO:0000259" key="6">
    <source>
        <dbReference type="Pfam" id="PF01699"/>
    </source>
</evidence>
<feature type="transmembrane region" description="Helical" evidence="5">
    <location>
        <begin position="130"/>
        <end position="148"/>
    </location>
</feature>
<feature type="domain" description="Sodium/calcium exchanger membrane region" evidence="6">
    <location>
        <begin position="6"/>
        <end position="143"/>
    </location>
</feature>
<dbReference type="Proteomes" id="UP000886251">
    <property type="component" value="Unassembled WGS sequence"/>
</dbReference>
<accession>A0A831RL33</accession>
<dbReference type="Gene3D" id="1.20.1420.30">
    <property type="entry name" value="NCX, central ion-binding region"/>
    <property type="match status" value="2"/>
</dbReference>
<evidence type="ECO:0000256" key="2">
    <source>
        <dbReference type="ARBA" id="ARBA00022692"/>
    </source>
</evidence>
<feature type="transmembrane region" description="Helical" evidence="5">
    <location>
        <begin position="6"/>
        <end position="27"/>
    </location>
</feature>
<evidence type="ECO:0000256" key="1">
    <source>
        <dbReference type="ARBA" id="ARBA00004141"/>
    </source>
</evidence>
<proteinExistence type="predicted"/>
<comment type="caution">
    <text evidence="7">The sequence shown here is derived from an EMBL/GenBank/DDBJ whole genome shotgun (WGS) entry which is preliminary data.</text>
</comment>